<dbReference type="PANTHER" id="PTHR22601">
    <property type="entry name" value="ISP4 LIKE PROTEIN"/>
    <property type="match status" value="1"/>
</dbReference>
<evidence type="ECO:0000256" key="8">
    <source>
        <dbReference type="ARBA" id="ARBA00023136"/>
    </source>
</evidence>
<feature type="transmembrane region" description="Helical" evidence="9">
    <location>
        <begin position="106"/>
        <end position="123"/>
    </location>
</feature>
<evidence type="ECO:0000256" key="5">
    <source>
        <dbReference type="ARBA" id="ARBA00022856"/>
    </source>
</evidence>
<evidence type="ECO:0000313" key="11">
    <source>
        <dbReference type="Proteomes" id="UP001175227"/>
    </source>
</evidence>
<evidence type="ECO:0000256" key="2">
    <source>
        <dbReference type="ARBA" id="ARBA00008807"/>
    </source>
</evidence>
<evidence type="ECO:0000256" key="1">
    <source>
        <dbReference type="ARBA" id="ARBA00004141"/>
    </source>
</evidence>
<evidence type="ECO:0000256" key="7">
    <source>
        <dbReference type="ARBA" id="ARBA00022989"/>
    </source>
</evidence>
<evidence type="ECO:0000256" key="9">
    <source>
        <dbReference type="SAM" id="Phobius"/>
    </source>
</evidence>
<keyword evidence="6" id="KW-0653">Protein transport</keyword>
<accession>A0AA39TZV5</accession>
<dbReference type="GO" id="GO:0035673">
    <property type="term" value="F:oligopeptide transmembrane transporter activity"/>
    <property type="evidence" value="ECO:0007669"/>
    <property type="project" value="InterPro"/>
</dbReference>
<comment type="caution">
    <text evidence="10">The sequence shown here is derived from an EMBL/GenBank/DDBJ whole genome shotgun (WGS) entry which is preliminary data.</text>
</comment>
<feature type="transmembrane region" description="Helical" evidence="9">
    <location>
        <begin position="80"/>
        <end position="100"/>
    </location>
</feature>
<evidence type="ECO:0000313" key="10">
    <source>
        <dbReference type="EMBL" id="KAK0474537.1"/>
    </source>
</evidence>
<dbReference type="InterPro" id="IPR004813">
    <property type="entry name" value="OPT"/>
</dbReference>
<evidence type="ECO:0000256" key="3">
    <source>
        <dbReference type="ARBA" id="ARBA00022448"/>
    </source>
</evidence>
<keyword evidence="11" id="KW-1185">Reference proteome</keyword>
<keyword evidence="4 9" id="KW-0812">Transmembrane</keyword>
<dbReference type="GO" id="GO:0015031">
    <property type="term" value="P:protein transport"/>
    <property type="evidence" value="ECO:0007669"/>
    <property type="project" value="UniProtKB-KW"/>
</dbReference>
<dbReference type="EMBL" id="JAUEPR010000026">
    <property type="protein sequence ID" value="KAK0474537.1"/>
    <property type="molecule type" value="Genomic_DNA"/>
</dbReference>
<dbReference type="InterPro" id="IPR004648">
    <property type="entry name" value="Oligpept_transpt"/>
</dbReference>
<gene>
    <name evidence="10" type="ORF">IW261DRAFT_1595871</name>
</gene>
<reference evidence="10" key="1">
    <citation type="submission" date="2023-06" db="EMBL/GenBank/DDBJ databases">
        <authorList>
            <consortium name="Lawrence Berkeley National Laboratory"/>
            <person name="Ahrendt S."/>
            <person name="Sahu N."/>
            <person name="Indic B."/>
            <person name="Wong-Bajracharya J."/>
            <person name="Merenyi Z."/>
            <person name="Ke H.-M."/>
            <person name="Monk M."/>
            <person name="Kocsube S."/>
            <person name="Drula E."/>
            <person name="Lipzen A."/>
            <person name="Balint B."/>
            <person name="Henrissat B."/>
            <person name="Andreopoulos B."/>
            <person name="Martin F.M."/>
            <person name="Harder C.B."/>
            <person name="Rigling D."/>
            <person name="Ford K.L."/>
            <person name="Foster G.D."/>
            <person name="Pangilinan J."/>
            <person name="Papanicolaou A."/>
            <person name="Barry K."/>
            <person name="LaButti K."/>
            <person name="Viragh M."/>
            <person name="Koriabine M."/>
            <person name="Yan M."/>
            <person name="Riley R."/>
            <person name="Champramary S."/>
            <person name="Plett K.L."/>
            <person name="Tsai I.J."/>
            <person name="Slot J."/>
            <person name="Sipos G."/>
            <person name="Plett J."/>
            <person name="Nagy L.G."/>
            <person name="Grigoriev I.V."/>
        </authorList>
    </citation>
    <scope>NUCLEOTIDE SEQUENCE</scope>
    <source>
        <strain evidence="10">ICMP 16352</strain>
    </source>
</reference>
<evidence type="ECO:0000256" key="4">
    <source>
        <dbReference type="ARBA" id="ARBA00022692"/>
    </source>
</evidence>
<dbReference type="Proteomes" id="UP001175227">
    <property type="component" value="Unassembled WGS sequence"/>
</dbReference>
<organism evidence="10 11">
    <name type="scientific">Armillaria novae-zelandiae</name>
    <dbReference type="NCBI Taxonomy" id="153914"/>
    <lineage>
        <taxon>Eukaryota</taxon>
        <taxon>Fungi</taxon>
        <taxon>Dikarya</taxon>
        <taxon>Basidiomycota</taxon>
        <taxon>Agaricomycotina</taxon>
        <taxon>Agaricomycetes</taxon>
        <taxon>Agaricomycetidae</taxon>
        <taxon>Agaricales</taxon>
        <taxon>Marasmiineae</taxon>
        <taxon>Physalacriaceae</taxon>
        <taxon>Armillaria</taxon>
    </lineage>
</organism>
<proteinExistence type="inferred from homology"/>
<name>A0AA39TZV5_9AGAR</name>
<sequence length="173" mass="20041">MASRISSQGSYDHFGATYDLDKIVNPDATFNEVAYKEYGPLFISTTSPSPMIWTQACWAMNKQPDIHAHLMLQYPQVLEWWYSIIFLAVFAFGVISVEVWNTKFPVQYFILTLVISLIYLIPIRMIQTITHQQVGLNIVTELIIGYALPRHPVAMMMFKTWGYITMAQDMRYI</sequence>
<dbReference type="AlphaFoldDB" id="A0AA39TZV5"/>
<dbReference type="Pfam" id="PF03169">
    <property type="entry name" value="OPT"/>
    <property type="match status" value="1"/>
</dbReference>
<keyword evidence="8 9" id="KW-0472">Membrane</keyword>
<keyword evidence="5" id="KW-0571">Peptide transport</keyword>
<keyword evidence="3" id="KW-0813">Transport</keyword>
<dbReference type="GO" id="GO:0016020">
    <property type="term" value="C:membrane"/>
    <property type="evidence" value="ECO:0007669"/>
    <property type="project" value="UniProtKB-SubCell"/>
</dbReference>
<protein>
    <submittedName>
        <fullName evidence="10">OPT oligopeptide transporter protein-domain-containing protein</fullName>
    </submittedName>
</protein>
<comment type="subcellular location">
    <subcellularLocation>
        <location evidence="1">Membrane</location>
        <topology evidence="1">Multi-pass membrane protein</topology>
    </subcellularLocation>
</comment>
<keyword evidence="7 9" id="KW-1133">Transmembrane helix</keyword>
<comment type="similarity">
    <text evidence="2">Belongs to the oligopeptide OPT transporter family.</text>
</comment>
<evidence type="ECO:0000256" key="6">
    <source>
        <dbReference type="ARBA" id="ARBA00022927"/>
    </source>
</evidence>